<feature type="compositionally biased region" description="Low complexity" evidence="2">
    <location>
        <begin position="449"/>
        <end position="460"/>
    </location>
</feature>
<dbReference type="EMBL" id="JBBJBU010000009">
    <property type="protein sequence ID" value="KAK7204217.1"/>
    <property type="molecule type" value="Genomic_DNA"/>
</dbReference>
<dbReference type="InterPro" id="IPR000195">
    <property type="entry name" value="Rab-GAP-TBC_dom"/>
</dbReference>
<feature type="compositionally biased region" description="Low complexity" evidence="2">
    <location>
        <begin position="17"/>
        <end position="26"/>
    </location>
</feature>
<dbReference type="Proteomes" id="UP001498771">
    <property type="component" value="Unassembled WGS sequence"/>
</dbReference>
<protein>
    <submittedName>
        <fullName evidence="4">Rab-GTPase-TBC domain-containing protein</fullName>
    </submittedName>
</protein>
<accession>A0ABR1F302</accession>
<keyword evidence="1" id="KW-0175">Coiled coil</keyword>
<name>A0ABR1F302_9ASCO</name>
<organism evidence="4 5">
    <name type="scientific">Myxozyma melibiosi</name>
    <dbReference type="NCBI Taxonomy" id="54550"/>
    <lineage>
        <taxon>Eukaryota</taxon>
        <taxon>Fungi</taxon>
        <taxon>Dikarya</taxon>
        <taxon>Ascomycota</taxon>
        <taxon>Saccharomycotina</taxon>
        <taxon>Lipomycetes</taxon>
        <taxon>Lipomycetales</taxon>
        <taxon>Lipomycetaceae</taxon>
        <taxon>Myxozyma</taxon>
    </lineage>
</organism>
<feature type="region of interest" description="Disordered" evidence="2">
    <location>
        <begin position="807"/>
        <end position="868"/>
    </location>
</feature>
<feature type="domain" description="Rab-GAP TBC" evidence="3">
    <location>
        <begin position="129"/>
        <end position="315"/>
    </location>
</feature>
<feature type="region of interest" description="Disordered" evidence="2">
    <location>
        <begin position="69"/>
        <end position="107"/>
    </location>
</feature>
<dbReference type="InterPro" id="IPR050302">
    <property type="entry name" value="Rab_GAP_TBC_domain"/>
</dbReference>
<dbReference type="GeneID" id="90040335"/>
<feature type="compositionally biased region" description="Low complexity" evidence="2">
    <location>
        <begin position="809"/>
        <end position="825"/>
    </location>
</feature>
<dbReference type="Pfam" id="PF23436">
    <property type="entry name" value="RabGap-TBC_2"/>
    <property type="match status" value="1"/>
</dbReference>
<feature type="compositionally biased region" description="Low complexity" evidence="2">
    <location>
        <begin position="649"/>
        <end position="687"/>
    </location>
</feature>
<reference evidence="4 5" key="1">
    <citation type="submission" date="2024-03" db="EMBL/GenBank/DDBJ databases">
        <title>Genome-scale model development and genomic sequencing of the oleaginous clade Lipomyces.</title>
        <authorList>
            <consortium name="Lawrence Berkeley National Laboratory"/>
            <person name="Czajka J.J."/>
            <person name="Han Y."/>
            <person name="Kim J."/>
            <person name="Mondo S.J."/>
            <person name="Hofstad B.A."/>
            <person name="Robles A."/>
            <person name="Haridas S."/>
            <person name="Riley R."/>
            <person name="LaButti K."/>
            <person name="Pangilinan J."/>
            <person name="Andreopoulos W."/>
            <person name="Lipzen A."/>
            <person name="Yan J."/>
            <person name="Wang M."/>
            <person name="Ng V."/>
            <person name="Grigoriev I.V."/>
            <person name="Spatafora J.W."/>
            <person name="Magnuson J.K."/>
            <person name="Baker S.E."/>
            <person name="Pomraning K.R."/>
        </authorList>
    </citation>
    <scope>NUCLEOTIDE SEQUENCE [LARGE SCALE GENOMIC DNA]</scope>
    <source>
        <strain evidence="4 5">Phaff 52-87</strain>
    </source>
</reference>
<feature type="compositionally biased region" description="Polar residues" evidence="2">
    <location>
        <begin position="461"/>
        <end position="474"/>
    </location>
</feature>
<keyword evidence="5" id="KW-1185">Reference proteome</keyword>
<feature type="region of interest" description="Disordered" evidence="2">
    <location>
        <begin position="440"/>
        <end position="480"/>
    </location>
</feature>
<dbReference type="SUPFAM" id="SSF47923">
    <property type="entry name" value="Ypt/Rab-GAP domain of gyp1p"/>
    <property type="match status" value="2"/>
</dbReference>
<feature type="region of interest" description="Disordered" evidence="2">
    <location>
        <begin position="1"/>
        <end position="26"/>
    </location>
</feature>
<proteinExistence type="predicted"/>
<dbReference type="PANTHER" id="PTHR47219">
    <property type="entry name" value="RAB GTPASE-ACTIVATING PROTEIN 1-LIKE"/>
    <property type="match status" value="1"/>
</dbReference>
<comment type="caution">
    <text evidence="4">The sequence shown here is derived from an EMBL/GenBank/DDBJ whole genome shotgun (WGS) entry which is preliminary data.</text>
</comment>
<dbReference type="PANTHER" id="PTHR47219:SF9">
    <property type="entry name" value="GTPASE ACTIVATING PROTEIN AND CENTROSOME-ASSOCIATED, ISOFORM B"/>
    <property type="match status" value="1"/>
</dbReference>
<dbReference type="SMART" id="SM00164">
    <property type="entry name" value="TBC"/>
    <property type="match status" value="1"/>
</dbReference>
<dbReference type="Gene3D" id="1.10.472.80">
    <property type="entry name" value="Ypt/Rab-GAP domain of gyp1p, domain 3"/>
    <property type="match status" value="1"/>
</dbReference>
<feature type="compositionally biased region" description="Low complexity" evidence="2">
    <location>
        <begin position="74"/>
        <end position="98"/>
    </location>
</feature>
<dbReference type="InterPro" id="IPR035969">
    <property type="entry name" value="Rab-GAP_TBC_sf"/>
</dbReference>
<evidence type="ECO:0000259" key="3">
    <source>
        <dbReference type="PROSITE" id="PS50086"/>
    </source>
</evidence>
<feature type="coiled-coil region" evidence="1">
    <location>
        <begin position="557"/>
        <end position="626"/>
    </location>
</feature>
<sequence length="868" mass="95979">MEARSEVSSVCSFAEDTVSSPSTAHSSVSETFVQDLDWKELEQSESECASDSNIAFLLARLDRENARFERDPKAPLSSLPAASTTTITSSSSSTTPSSTHHRHSRPVSVDQLRKIVESNDSLCVSMVGAPPPLTDLEFWTALVADYPTTASRLPCLLSKKSLFNSLAAEPSPYDKVIFRDLHRTFPEVEMFRERGGPGQQMLGQVLRAFSVYDMQVGYCQGLAFLVGPLLMHMDERAAFCVLVRLMEEYDLRTMFTADMAGLHLRIFQFSRLLERFVPALGVQNIYATQWFLSFFAVTCPLSMLLRIYDVIFAEGALETLMRVSIAIMQANESTLLSLKEEDEVLAFLLGRNLWSVYDADDERLISDAMALTTVATRQVLEELEQEYNVSRVSSSYSNGASSSISSSSDSKAAATTDLHAAATRFLGRIWSTYSAPSSTSARSVRRQSSRSSLTSSVAQSEYSTNTDADNNSQFFFDDEPHKADPELHRQIEDLVIALSTLQRQHASVVEELEAEKRARAEDRVATAEEDEAVQRELEYVQEKFSTAPENLERVTTFKDLARQIDDARAETEFERERVSFLKRDLDCKCSEVRDLKDQLFEIRNRYQDSQREKAKYERMLNEVRQRSVIVPAASPREDEYEYYDPPSPGVGSPSPSLSVSKNASSSAMSPTTSSSSTSSSTSSSSSTGLRELRLGRQNQTQIRSPQLQPHATFSKRSSSLFTSEDIAAALQSPNTTPKLSSFATFQSPQVTQQHTFTAAEPTTATTATIKQCEQCESLKLELVTAKTSEVIARQECEETKNKLEKLKRSFSSAGVTPSSSSSSSSGIVAGAGQNIAAPRISPQRTTPPAGVSGGESSWPKIGKFAWSR</sequence>
<evidence type="ECO:0000313" key="4">
    <source>
        <dbReference type="EMBL" id="KAK7204217.1"/>
    </source>
</evidence>
<feature type="compositionally biased region" description="Polar residues" evidence="2">
    <location>
        <begin position="1"/>
        <end position="11"/>
    </location>
</feature>
<gene>
    <name evidence="4" type="ORF">BZA70DRAFT_307245</name>
</gene>
<feature type="region of interest" description="Disordered" evidence="2">
    <location>
        <begin position="637"/>
        <end position="718"/>
    </location>
</feature>
<feature type="coiled-coil region" evidence="1">
    <location>
        <begin position="498"/>
        <end position="530"/>
    </location>
</feature>
<evidence type="ECO:0000256" key="2">
    <source>
        <dbReference type="SAM" id="MobiDB-lite"/>
    </source>
</evidence>
<evidence type="ECO:0000256" key="1">
    <source>
        <dbReference type="SAM" id="Coils"/>
    </source>
</evidence>
<dbReference type="Gene3D" id="1.10.8.270">
    <property type="entry name" value="putative rabgap domain of human tbc1 domain family member 14 like domains"/>
    <property type="match status" value="1"/>
</dbReference>
<evidence type="ECO:0000313" key="5">
    <source>
        <dbReference type="Proteomes" id="UP001498771"/>
    </source>
</evidence>
<dbReference type="PROSITE" id="PS50086">
    <property type="entry name" value="TBC_RABGAP"/>
    <property type="match status" value="1"/>
</dbReference>
<feature type="compositionally biased region" description="Polar residues" evidence="2">
    <location>
        <begin position="696"/>
        <end position="718"/>
    </location>
</feature>
<dbReference type="RefSeq" id="XP_064767250.1">
    <property type="nucleotide sequence ID" value="XM_064914823.1"/>
</dbReference>